<organism evidence="1 2">
    <name type="scientific">Caecibacteroides pullorum</name>
    <dbReference type="NCBI Taxonomy" id="2725562"/>
    <lineage>
        <taxon>Bacteria</taxon>
        <taxon>Pseudomonadati</taxon>
        <taxon>Bacteroidota</taxon>
        <taxon>Bacteroidia</taxon>
        <taxon>Bacteroidales</taxon>
        <taxon>Bacteroidaceae</taxon>
        <taxon>Caecibacteroides</taxon>
    </lineage>
</organism>
<dbReference type="Proteomes" id="UP000698924">
    <property type="component" value="Unassembled WGS sequence"/>
</dbReference>
<dbReference type="Pfam" id="PF12771">
    <property type="entry name" value="SusD-like_2"/>
    <property type="match status" value="1"/>
</dbReference>
<reference evidence="1 2" key="1">
    <citation type="journal article" date="2021" name="Sci. Rep.">
        <title>The distribution of antibiotic resistance genes in chicken gut microbiota commensals.</title>
        <authorList>
            <person name="Juricova H."/>
            <person name="Matiasovicova J."/>
            <person name="Kubasova T."/>
            <person name="Cejkova D."/>
            <person name="Rychlik I."/>
        </authorList>
    </citation>
    <scope>NUCLEOTIDE SEQUENCE [LARGE SCALE GENOMIC DNA]</scope>
    <source>
        <strain evidence="1 2">An421</strain>
    </source>
</reference>
<dbReference type="SUPFAM" id="SSF48452">
    <property type="entry name" value="TPR-like"/>
    <property type="match status" value="1"/>
</dbReference>
<evidence type="ECO:0000313" key="2">
    <source>
        <dbReference type="Proteomes" id="UP000698924"/>
    </source>
</evidence>
<dbReference type="AlphaFoldDB" id="A0AA40ZTP2"/>
<dbReference type="PROSITE" id="PS51257">
    <property type="entry name" value="PROKAR_LIPOPROTEIN"/>
    <property type="match status" value="1"/>
</dbReference>
<keyword evidence="2" id="KW-1185">Reference proteome</keyword>
<dbReference type="EMBL" id="JACJMO010000007">
    <property type="protein sequence ID" value="MBM6857270.1"/>
    <property type="molecule type" value="Genomic_DNA"/>
</dbReference>
<keyword evidence="1" id="KW-0449">Lipoprotein</keyword>
<evidence type="ECO:0000313" key="1">
    <source>
        <dbReference type="EMBL" id="MBM6857270.1"/>
    </source>
</evidence>
<proteinExistence type="predicted"/>
<accession>A0AA40ZTP2</accession>
<dbReference type="InterPro" id="IPR011990">
    <property type="entry name" value="TPR-like_helical_dom_sf"/>
</dbReference>
<dbReference type="InterPro" id="IPR041662">
    <property type="entry name" value="SusD-like_2"/>
</dbReference>
<dbReference type="Gene3D" id="1.25.40.390">
    <property type="match status" value="1"/>
</dbReference>
<dbReference type="RefSeq" id="WP_204971510.1">
    <property type="nucleotide sequence ID" value="NZ_JAAZTS010000008.1"/>
</dbReference>
<sequence>MKISLNNIVSTCILSGTLWIAGCTSSFDDLNTNPDSTTKVQSSMLATDIILDMVKSSYYWKNEFLVKRMFWGEQMDDEQYNRFGKADFSGVLKLTSAQKMVELSTEADKDGYTGLYYFMKGWYFWRATMDTGDIPYSEALNIEEYVYPKYDEQKDVFKGILSDLALAEEHFSKATKAFDGDPFYNGDPLKWRKATNVLRLKVLMSLQKRADDTPELNIKEQFAQIVNGGVLFSGNDDNLQVVYSDLETNRNPYHKEYTRSIETFAATNMIVDPMKEYKDKRLFYYLAPAQALTDPTYLPEGETLLQPSDWDAYRSVDVAGKYDIEMAKISARMHSRPNDVYRLSYTGVPSIRLGYADMNFLLAEAAERGWIQGSAKQYYDEGVRASFDFVRTTVPSQYNNGVEITDADIDMYLHGEKTAYNEAGTITDRLHQIWMQTYLAGYFHMSYDAYYDFRRTGYPAFPINPDTNLNTQNDKIPMRWLYPDSENNYNKEQLKIALQRQWNGVDDVNNIMWLLK</sequence>
<protein>
    <submittedName>
        <fullName evidence="1">SusD/RagB family nutrient-binding outer membrane lipoprotein</fullName>
    </submittedName>
</protein>
<gene>
    <name evidence="1" type="ORF">H6D15_06585</name>
</gene>
<comment type="caution">
    <text evidence="1">The sequence shown here is derived from an EMBL/GenBank/DDBJ whole genome shotgun (WGS) entry which is preliminary data.</text>
</comment>
<name>A0AA40ZTP2_9BACT</name>